<organism evidence="1 2">
    <name type="scientific">Neobacillus bataviensis</name>
    <dbReference type="NCBI Taxonomy" id="220685"/>
    <lineage>
        <taxon>Bacteria</taxon>
        <taxon>Bacillati</taxon>
        <taxon>Bacillota</taxon>
        <taxon>Bacilli</taxon>
        <taxon>Bacillales</taxon>
        <taxon>Bacillaceae</taxon>
        <taxon>Neobacillus</taxon>
    </lineage>
</organism>
<protein>
    <recommendedName>
        <fullName evidence="3">DUF2642 domain-containing protein</fullName>
    </recommendedName>
</protein>
<dbReference type="Proteomes" id="UP000319671">
    <property type="component" value="Unassembled WGS sequence"/>
</dbReference>
<dbReference type="AlphaFoldDB" id="A0A561CKU4"/>
<gene>
    <name evidence="1" type="ORF">FB550_12149</name>
</gene>
<comment type="caution">
    <text evidence="1">The sequence shown here is derived from an EMBL/GenBank/DDBJ whole genome shotgun (WGS) entry which is preliminary data.</text>
</comment>
<proteinExistence type="predicted"/>
<evidence type="ECO:0000313" key="1">
    <source>
        <dbReference type="EMBL" id="TWD91607.1"/>
    </source>
</evidence>
<reference evidence="1 2" key="1">
    <citation type="submission" date="2019-06" db="EMBL/GenBank/DDBJ databases">
        <title>Sorghum-associated microbial communities from plants grown in Nebraska, USA.</title>
        <authorList>
            <person name="Schachtman D."/>
        </authorList>
    </citation>
    <scope>NUCLEOTIDE SEQUENCE [LARGE SCALE GENOMIC DNA]</scope>
    <source>
        <strain evidence="1 2">2482</strain>
    </source>
</reference>
<evidence type="ECO:0008006" key="3">
    <source>
        <dbReference type="Google" id="ProtNLM"/>
    </source>
</evidence>
<name>A0A561CKU4_9BACI</name>
<evidence type="ECO:0000313" key="2">
    <source>
        <dbReference type="Proteomes" id="UP000319671"/>
    </source>
</evidence>
<dbReference type="EMBL" id="VIVN01000021">
    <property type="protein sequence ID" value="TWD91607.1"/>
    <property type="molecule type" value="Genomic_DNA"/>
</dbReference>
<sequence length="249" mass="29009">MHKETKRSFQPLSICEWKYLGKDVSKSVKLKENIGKYIKLEISGKKYIYGLLVDIGSDLWVIFNGTDYLYIPTIHIQNWQFMKQYEIDEITFNDEPTPIYNHNEEISLRKTLTAAKGIFTEIYVTSNQALHGYIISIMNNYFVFYSPIYKTMFISLNHLKWLIPYTNNQRPYGLSNASLPVSPSNLTFARSFEVQIEKLLGELIVFNIGENENVIGKIQAIKNNFVELISAKEDPIYINFQHIKTIHMT</sequence>
<keyword evidence="2" id="KW-1185">Reference proteome</keyword>
<accession>A0A561CKU4</accession>